<protein>
    <recommendedName>
        <fullName evidence="4">Nucleopolyhedrovirus P10 family protein</fullName>
    </recommendedName>
</protein>
<evidence type="ECO:0000313" key="3">
    <source>
        <dbReference type="Proteomes" id="UP001552594"/>
    </source>
</evidence>
<dbReference type="RefSeq" id="WP_109278282.1">
    <property type="nucleotide sequence ID" value="NZ_JBFAUK010000008.1"/>
</dbReference>
<evidence type="ECO:0000256" key="1">
    <source>
        <dbReference type="SAM" id="MobiDB-lite"/>
    </source>
</evidence>
<dbReference type="Proteomes" id="UP001552594">
    <property type="component" value="Unassembled WGS sequence"/>
</dbReference>
<sequence length="219" mass="22378">MDADALATAVQRQLALGRLLPLGGAADGAWITEAAAADALRRAAARLRGIRLGELRLAPAERGTACAPAVPPPPSALPPGPLRIEAELAVKADQPLRPAAERLRARLLQAARDGLGLAVRTVDLRVTGLLDAPAGRAPVARRPSPAPPGEPDHPALSVPGVARLAPVLGLSPGDEAHQQVQIAVADGFRALDVALAVRRALTTGPVRTVAVVVTATGTR</sequence>
<evidence type="ECO:0000313" key="2">
    <source>
        <dbReference type="EMBL" id="MEV5507370.1"/>
    </source>
</evidence>
<feature type="region of interest" description="Disordered" evidence="1">
    <location>
        <begin position="135"/>
        <end position="156"/>
    </location>
</feature>
<reference evidence="2 3" key="1">
    <citation type="submission" date="2024-06" db="EMBL/GenBank/DDBJ databases">
        <title>The Natural Products Discovery Center: Release of the First 8490 Sequenced Strains for Exploring Actinobacteria Biosynthetic Diversity.</title>
        <authorList>
            <person name="Kalkreuter E."/>
            <person name="Kautsar S.A."/>
            <person name="Yang D."/>
            <person name="Bader C.D."/>
            <person name="Teijaro C.N."/>
            <person name="Fluegel L."/>
            <person name="Davis C.M."/>
            <person name="Simpson J.R."/>
            <person name="Lauterbach L."/>
            <person name="Steele A.D."/>
            <person name="Gui C."/>
            <person name="Meng S."/>
            <person name="Li G."/>
            <person name="Viehrig K."/>
            <person name="Ye F."/>
            <person name="Su P."/>
            <person name="Kiefer A.F."/>
            <person name="Nichols A."/>
            <person name="Cepeda A.J."/>
            <person name="Yan W."/>
            <person name="Fan B."/>
            <person name="Jiang Y."/>
            <person name="Adhikari A."/>
            <person name="Zheng C.-J."/>
            <person name="Schuster L."/>
            <person name="Cowan T.M."/>
            <person name="Smanski M.J."/>
            <person name="Chevrette M.G."/>
            <person name="De Carvalho L.P.S."/>
            <person name="Shen B."/>
        </authorList>
    </citation>
    <scope>NUCLEOTIDE SEQUENCE [LARGE SCALE GENOMIC DNA]</scope>
    <source>
        <strain evidence="2 3">NPDC052347</strain>
    </source>
</reference>
<evidence type="ECO:0008006" key="4">
    <source>
        <dbReference type="Google" id="ProtNLM"/>
    </source>
</evidence>
<accession>A0ABV3K0J3</accession>
<gene>
    <name evidence="2" type="ORF">AB0L16_12940</name>
</gene>
<dbReference type="EMBL" id="JBFAUK010000008">
    <property type="protein sequence ID" value="MEV5507370.1"/>
    <property type="molecule type" value="Genomic_DNA"/>
</dbReference>
<keyword evidence="3" id="KW-1185">Reference proteome</keyword>
<proteinExistence type="predicted"/>
<organism evidence="2 3">
    <name type="scientific">Streptomyces orinoci</name>
    <name type="common">Streptoverticillium orinoci</name>
    <dbReference type="NCBI Taxonomy" id="67339"/>
    <lineage>
        <taxon>Bacteria</taxon>
        <taxon>Bacillati</taxon>
        <taxon>Actinomycetota</taxon>
        <taxon>Actinomycetes</taxon>
        <taxon>Kitasatosporales</taxon>
        <taxon>Streptomycetaceae</taxon>
        <taxon>Streptomyces</taxon>
    </lineage>
</organism>
<name>A0ABV3K0J3_STRON</name>
<comment type="caution">
    <text evidence="2">The sequence shown here is derived from an EMBL/GenBank/DDBJ whole genome shotgun (WGS) entry which is preliminary data.</text>
</comment>